<dbReference type="InterPro" id="IPR011706">
    <property type="entry name" value="Cu-oxidase_C"/>
</dbReference>
<feature type="region of interest" description="Disordered" evidence="8">
    <location>
        <begin position="585"/>
        <end position="604"/>
    </location>
</feature>
<comment type="similarity">
    <text evidence="2">Belongs to the multicopper oxidase family.</text>
</comment>
<gene>
    <name evidence="13" type="primary">LAC1</name>
</gene>
<dbReference type="FunFam" id="2.60.40.420:FF:000045">
    <property type="entry name" value="Laccase 2"/>
    <property type="match status" value="1"/>
</dbReference>
<evidence type="ECO:0000313" key="13">
    <source>
        <dbReference type="EMBL" id="AXA19792.1"/>
    </source>
</evidence>
<evidence type="ECO:0000256" key="3">
    <source>
        <dbReference type="ARBA" id="ARBA00022512"/>
    </source>
</evidence>
<evidence type="ECO:0000256" key="1">
    <source>
        <dbReference type="ARBA" id="ARBA00004191"/>
    </source>
</evidence>
<feature type="compositionally biased region" description="Low complexity" evidence="8">
    <location>
        <begin position="592"/>
        <end position="604"/>
    </location>
</feature>
<evidence type="ECO:0000256" key="6">
    <source>
        <dbReference type="ARBA" id="ARBA00023180"/>
    </source>
</evidence>
<proteinExistence type="inferred from homology"/>
<keyword evidence="9" id="KW-0732">Signal</keyword>
<dbReference type="InterPro" id="IPR011707">
    <property type="entry name" value="Cu-oxidase-like_N"/>
</dbReference>
<evidence type="ECO:0000256" key="4">
    <source>
        <dbReference type="ARBA" id="ARBA00023008"/>
    </source>
</evidence>
<dbReference type="GO" id="GO:0005507">
    <property type="term" value="F:copper ion binding"/>
    <property type="evidence" value="ECO:0007669"/>
    <property type="project" value="InterPro"/>
</dbReference>
<dbReference type="SUPFAM" id="SSF49503">
    <property type="entry name" value="Cupredoxins"/>
    <property type="match status" value="3"/>
</dbReference>
<comment type="subcellular location">
    <subcellularLocation>
        <location evidence="1">Secreted</location>
        <location evidence="1">Cell wall</location>
    </subcellularLocation>
</comment>
<dbReference type="PANTHER" id="PTHR11709:SF414">
    <property type="entry name" value="ADR239WP"/>
    <property type="match status" value="1"/>
</dbReference>
<dbReference type="Pfam" id="PF00394">
    <property type="entry name" value="Cu-oxidase"/>
    <property type="match status" value="1"/>
</dbReference>
<sequence length="624" mass="68285">MRGLAKLFFLSCSFVSLVSSEKTDESPTAVSDNYMPKATATIDPSVFALSNDFEITDVPTTREYTFDIAKAFASPDGYEREVYVVNNMFPGPVIEANTGDTIIVHVNNHLDEGQSLHWHGLRQLGTAFMDGVPGITQCPIPPGGSFTYNFTVSHQSGTFWWHSHYSNSMADGIWGPLIVHSTNEPLQRGRDYDENRIVFITDWMHDNSEIIIAALATPEGYKGNIAPPQGDAILINGRGQTNCTATGSSSCFYPPPPEIQVPVNCRVRLRFISATAHPMYRISIDNHPMEVVEADGTAVYGPTVHEISVAPGERYSAIINTNEGKEGDAFWLRTSVALSCMFGAVSQEGLAVVRYTGNGMVSTEEPQTSAWSDLAGVTVPCTGLDQTYTLSPRDSLSAPREPLQSHFFNSERGAFVNVLGNTFQGYGFNNISYQNQIFNPLLSIVQRGGSCENTLVSSRTFPDFGPGNIIINNLDTVIDHPYHLHGNEFQVIGRGTGALSIDNLTNIDFTLDNPVRKDTLWIQGGSWAVLRITADNPGVWALHCHIGWHLTEGKLAVIVVQPSAIGHMESPESWTNLCANTDPNAFGPARRSSSPSIQSSKTSSFQYLREVKGKVVKRRGAREA</sequence>
<keyword evidence="6" id="KW-0325">Glycoprotein</keyword>
<dbReference type="CDD" id="cd13883">
    <property type="entry name" value="CuRO_2_Diphenol_Ox"/>
    <property type="match status" value="1"/>
</dbReference>
<dbReference type="GO" id="GO:0016491">
    <property type="term" value="F:oxidoreductase activity"/>
    <property type="evidence" value="ECO:0007669"/>
    <property type="project" value="InterPro"/>
</dbReference>
<evidence type="ECO:0000259" key="11">
    <source>
        <dbReference type="Pfam" id="PF07731"/>
    </source>
</evidence>
<dbReference type="InterPro" id="IPR001117">
    <property type="entry name" value="Cu-oxidase_2nd"/>
</dbReference>
<feature type="domain" description="Plastocyanin-like" evidence="12">
    <location>
        <begin position="72"/>
        <end position="183"/>
    </location>
</feature>
<keyword evidence="3" id="KW-0964">Secreted</keyword>
<dbReference type="EMBL" id="MG963843">
    <property type="protein sequence ID" value="AXA19792.1"/>
    <property type="molecule type" value="Genomic_DNA"/>
</dbReference>
<evidence type="ECO:0000256" key="8">
    <source>
        <dbReference type="SAM" id="MobiDB-lite"/>
    </source>
</evidence>
<evidence type="ECO:0000256" key="7">
    <source>
        <dbReference type="ARBA" id="ARBA00055106"/>
    </source>
</evidence>
<evidence type="ECO:0000256" key="9">
    <source>
        <dbReference type="SAM" id="SignalP"/>
    </source>
</evidence>
<keyword evidence="3" id="KW-0134">Cell wall</keyword>
<protein>
    <submittedName>
        <fullName evidence="13">Laccase</fullName>
    </submittedName>
</protein>
<feature type="signal peptide" evidence="9">
    <location>
        <begin position="1"/>
        <end position="20"/>
    </location>
</feature>
<keyword evidence="4" id="KW-0186">Copper</keyword>
<dbReference type="AlphaFoldDB" id="A0A2Z4XFE2"/>
<reference evidence="13" key="1">
    <citation type="journal article" date="2018" name="Sci. Rep.">
        <title>Genetic Factors and Genotype-Environment Interactions Contribute to Variation in Melanin Production in the Fungal Pathogen Cryptococcus neoformans.</title>
        <authorList>
            <person name="Samarasinghe H."/>
            <person name="Aceituno-Caicedo D."/>
            <person name="Cogliati M."/>
            <person name="Kwon-Chung K.J."/>
            <person name="Rickerts V."/>
            <person name="Velegraki A."/>
            <person name="Ackaglar S."/>
            <person name="Xu J."/>
        </authorList>
    </citation>
    <scope>NUCLEOTIDE SEQUENCE</scope>
    <source>
        <strain evidence="13">GRAKI28HO1-1</strain>
    </source>
</reference>
<keyword evidence="5" id="KW-1015">Disulfide bond</keyword>
<organism evidence="13">
    <name type="scientific">Cryptococcus deneoformans</name>
    <dbReference type="NCBI Taxonomy" id="40410"/>
    <lineage>
        <taxon>Eukaryota</taxon>
        <taxon>Fungi</taxon>
        <taxon>Dikarya</taxon>
        <taxon>Basidiomycota</taxon>
        <taxon>Agaricomycotina</taxon>
        <taxon>Tremellomycetes</taxon>
        <taxon>Tremellales</taxon>
        <taxon>Cryptococcaceae</taxon>
        <taxon>Cryptococcus</taxon>
        <taxon>Cryptococcus neoformans species complex</taxon>
    </lineage>
</organism>
<dbReference type="InterPro" id="IPR045087">
    <property type="entry name" value="Cu-oxidase_fam"/>
</dbReference>
<accession>A0A2Z4XFE2</accession>
<evidence type="ECO:0000259" key="10">
    <source>
        <dbReference type="Pfam" id="PF00394"/>
    </source>
</evidence>
<dbReference type="Gene3D" id="2.60.40.420">
    <property type="entry name" value="Cupredoxins - blue copper proteins"/>
    <property type="match status" value="3"/>
</dbReference>
<dbReference type="Pfam" id="PF07732">
    <property type="entry name" value="Cu-oxidase_3"/>
    <property type="match status" value="1"/>
</dbReference>
<name>A0A2Z4XFE2_9TREE</name>
<evidence type="ECO:0000259" key="12">
    <source>
        <dbReference type="Pfam" id="PF07732"/>
    </source>
</evidence>
<feature type="domain" description="Plastocyanin-like" evidence="10">
    <location>
        <begin position="196"/>
        <end position="356"/>
    </location>
</feature>
<feature type="domain" description="Plastocyanin-like" evidence="11">
    <location>
        <begin position="469"/>
        <end position="562"/>
    </location>
</feature>
<feature type="chain" id="PRO_5016414858" evidence="9">
    <location>
        <begin position="21"/>
        <end position="624"/>
    </location>
</feature>
<dbReference type="Pfam" id="PF07731">
    <property type="entry name" value="Cu-oxidase_2"/>
    <property type="match status" value="1"/>
</dbReference>
<evidence type="ECO:0000256" key="2">
    <source>
        <dbReference type="ARBA" id="ARBA00010609"/>
    </source>
</evidence>
<dbReference type="InterPro" id="IPR008972">
    <property type="entry name" value="Cupredoxin"/>
</dbReference>
<dbReference type="PANTHER" id="PTHR11709">
    <property type="entry name" value="MULTI-COPPER OXIDASE"/>
    <property type="match status" value="1"/>
</dbReference>
<evidence type="ECO:0000256" key="5">
    <source>
        <dbReference type="ARBA" id="ARBA00023157"/>
    </source>
</evidence>
<dbReference type="CDD" id="cd13857">
    <property type="entry name" value="CuRO_1_Diphenol_Ox"/>
    <property type="match status" value="1"/>
</dbReference>
<dbReference type="CDD" id="cd13904">
    <property type="entry name" value="CuRO_3_Diphenol_Ox"/>
    <property type="match status" value="1"/>
</dbReference>
<comment type="function">
    <text evidence="7">Laccase that catalyzes the oxidation of certain aromatic compounds, including L-dopa, to quinones, which then polymerize to melanin. Able to oxidize a wide variety of aromatic diphenol and diamino groups in the ortho, meta, and para positions but not monophenolic groups such as in phenol, tyramine, or tyrosine. Plays an important role in virulence. Plays a role in dissemination to extrapulmonary sites but is not involved in pulmonary growth or in elicitation of cellular immune responses in the lung.</text>
</comment>